<protein>
    <submittedName>
        <fullName evidence="1">Uncharacterized protein</fullName>
    </submittedName>
</protein>
<accession>A0A518I5H6</accession>
<sequence>MHALKQKLVLRSFSVLVCGLLVIISAQNLRACPFCPGPSKPLTEQLLQADVAVLANWVEAEEGTLKQSGKTVFQIKEIVRQPAKEDFKAGTRVTIQRHYSGKTGALFLLLGSRGAQIKWDDPIEVTEASFRYITQAPGLKQATTQRLKYFLKFLEDPDQTIANDAFAEFANAPFEHITPLAQELPREKLQSWLASSKTPVPRLGLYGLLLGLCGQESEIAFMEQKTNESTEELRLGIGGLISGYLMLTGSEGLTKIEQSKFLAKDVAFSETYAAMQALSFIWSYENCQISKDRLRQSMRLLLERPELADLAVANLARWEDWSVMDRLMKMYGQEDYQSRSVKKAIVRYLLVAAKGKNKSGEGPDIATVKKAKLFLNQLRNEDPATVKSAERFF</sequence>
<dbReference type="AlphaFoldDB" id="A0A518I5H6"/>
<reference evidence="1 2" key="1">
    <citation type="submission" date="2019-03" db="EMBL/GenBank/DDBJ databases">
        <title>Deep-cultivation of Planctomycetes and their phenomic and genomic characterization uncovers novel biology.</title>
        <authorList>
            <person name="Wiegand S."/>
            <person name="Jogler M."/>
            <person name="Boedeker C."/>
            <person name="Pinto D."/>
            <person name="Vollmers J."/>
            <person name="Rivas-Marin E."/>
            <person name="Kohn T."/>
            <person name="Peeters S.H."/>
            <person name="Heuer A."/>
            <person name="Rast P."/>
            <person name="Oberbeckmann S."/>
            <person name="Bunk B."/>
            <person name="Jeske O."/>
            <person name="Meyerdierks A."/>
            <person name="Storesund J.E."/>
            <person name="Kallscheuer N."/>
            <person name="Luecker S."/>
            <person name="Lage O.M."/>
            <person name="Pohl T."/>
            <person name="Merkel B.J."/>
            <person name="Hornburger P."/>
            <person name="Mueller R.-W."/>
            <person name="Bruemmer F."/>
            <person name="Labrenz M."/>
            <person name="Spormann A.M."/>
            <person name="Op den Camp H."/>
            <person name="Overmann J."/>
            <person name="Amann R."/>
            <person name="Jetten M.S.M."/>
            <person name="Mascher T."/>
            <person name="Medema M.H."/>
            <person name="Devos D.P."/>
            <person name="Kaster A.-K."/>
            <person name="Ovreas L."/>
            <person name="Rohde M."/>
            <person name="Galperin M.Y."/>
            <person name="Jogler C."/>
        </authorList>
    </citation>
    <scope>NUCLEOTIDE SEQUENCE [LARGE SCALE GENOMIC DNA]</scope>
    <source>
        <strain evidence="1 2">Enr17</strain>
    </source>
</reference>
<gene>
    <name evidence="1" type="ORF">Enr17x_03090</name>
</gene>
<evidence type="ECO:0000313" key="1">
    <source>
        <dbReference type="EMBL" id="QDV48298.1"/>
    </source>
</evidence>
<keyword evidence="2" id="KW-1185">Reference proteome</keyword>
<dbReference type="RefSeq" id="WP_145305481.1">
    <property type="nucleotide sequence ID" value="NZ_CP037452.1"/>
</dbReference>
<dbReference type="EMBL" id="CP037452">
    <property type="protein sequence ID" value="QDV48298.1"/>
    <property type="molecule type" value="Genomic_DNA"/>
</dbReference>
<evidence type="ECO:0000313" key="2">
    <source>
        <dbReference type="Proteomes" id="UP000318313"/>
    </source>
</evidence>
<dbReference type="KEGG" id="gfm:Enr17x_03090"/>
<name>A0A518I5H6_9PLAN</name>
<dbReference type="OrthoDB" id="260790at2"/>
<organism evidence="1 2">
    <name type="scientific">Gimesia fumaroli</name>
    <dbReference type="NCBI Taxonomy" id="2527976"/>
    <lineage>
        <taxon>Bacteria</taxon>
        <taxon>Pseudomonadati</taxon>
        <taxon>Planctomycetota</taxon>
        <taxon>Planctomycetia</taxon>
        <taxon>Planctomycetales</taxon>
        <taxon>Planctomycetaceae</taxon>
        <taxon>Gimesia</taxon>
    </lineage>
</organism>
<dbReference type="Proteomes" id="UP000318313">
    <property type="component" value="Chromosome"/>
</dbReference>
<proteinExistence type="predicted"/>